<name>A0A4Y2A8B6_ARAVE</name>
<accession>A0A4Y2A8B6</accession>
<dbReference type="EMBL" id="BGPR01000009">
    <property type="protein sequence ID" value="GBL75998.1"/>
    <property type="molecule type" value="Genomic_DNA"/>
</dbReference>
<protein>
    <submittedName>
        <fullName evidence="2">Uncharacterized protein</fullName>
    </submittedName>
</protein>
<comment type="caution">
    <text evidence="2">The sequence shown here is derived from an EMBL/GenBank/DDBJ whole genome shotgun (WGS) entry which is preliminary data.</text>
</comment>
<dbReference type="Proteomes" id="UP000499080">
    <property type="component" value="Unassembled WGS sequence"/>
</dbReference>
<evidence type="ECO:0000256" key="1">
    <source>
        <dbReference type="SAM" id="MobiDB-lite"/>
    </source>
</evidence>
<feature type="compositionally biased region" description="Basic and acidic residues" evidence="1">
    <location>
        <begin position="17"/>
        <end position="32"/>
    </location>
</feature>
<keyword evidence="3" id="KW-1185">Reference proteome</keyword>
<proteinExistence type="predicted"/>
<gene>
    <name evidence="2" type="ORF">AVEN_234313_1</name>
</gene>
<reference evidence="2 3" key="1">
    <citation type="journal article" date="2019" name="Sci. Rep.">
        <title>Orb-weaving spider Araneus ventricosus genome elucidates the spidroin gene catalogue.</title>
        <authorList>
            <person name="Kono N."/>
            <person name="Nakamura H."/>
            <person name="Ohtoshi R."/>
            <person name="Moran D.A.P."/>
            <person name="Shinohara A."/>
            <person name="Yoshida Y."/>
            <person name="Fujiwara M."/>
            <person name="Mori M."/>
            <person name="Tomita M."/>
            <person name="Arakawa K."/>
        </authorList>
    </citation>
    <scope>NUCLEOTIDE SEQUENCE [LARGE SCALE GENOMIC DNA]</scope>
</reference>
<dbReference type="AlphaFoldDB" id="A0A4Y2A8B6"/>
<sequence length="102" mass="11377">MQHLRPTLANHRHCHSSGRDPLLDHLLGEKRPSPFTSLPLGKRINPSETAQNHVSAPAGRPARNIASRTVQSKSGKFLFAVPERSWAKLLSGYEVVFNFKLL</sequence>
<organism evidence="2 3">
    <name type="scientific">Araneus ventricosus</name>
    <name type="common">Orbweaver spider</name>
    <name type="synonym">Epeira ventricosa</name>
    <dbReference type="NCBI Taxonomy" id="182803"/>
    <lineage>
        <taxon>Eukaryota</taxon>
        <taxon>Metazoa</taxon>
        <taxon>Ecdysozoa</taxon>
        <taxon>Arthropoda</taxon>
        <taxon>Chelicerata</taxon>
        <taxon>Arachnida</taxon>
        <taxon>Araneae</taxon>
        <taxon>Araneomorphae</taxon>
        <taxon>Entelegynae</taxon>
        <taxon>Araneoidea</taxon>
        <taxon>Araneidae</taxon>
        <taxon>Araneus</taxon>
    </lineage>
</organism>
<feature type="region of interest" description="Disordered" evidence="1">
    <location>
        <begin position="1"/>
        <end position="62"/>
    </location>
</feature>
<evidence type="ECO:0000313" key="2">
    <source>
        <dbReference type="EMBL" id="GBL75998.1"/>
    </source>
</evidence>
<evidence type="ECO:0000313" key="3">
    <source>
        <dbReference type="Proteomes" id="UP000499080"/>
    </source>
</evidence>